<dbReference type="GO" id="GO:0042393">
    <property type="term" value="F:histone binding"/>
    <property type="evidence" value="ECO:0007669"/>
    <property type="project" value="TreeGrafter"/>
</dbReference>
<evidence type="ECO:0000256" key="8">
    <source>
        <dbReference type="ARBA" id="ARBA00023242"/>
    </source>
</evidence>
<dbReference type="AlphaFoldDB" id="A0A9W4TTG9"/>
<sequence>MEFNLTTYFNAFDVDKDYELNFSDLNNKLESITELLANNPESVNHNEELMEDLIELSHGYTHLNEKQQKQLTYLITSSFSAVGQQILNQINNEEFLEHINYYKDILEKYGYLTFVVLKYISKEDFSVIGNAKSQKSIPRETLAKWKSNCAEVEYFLTCILVILKIDLSKIFVTNSERNAYLELFSRPVINLMESPERMKIQGIKLMIFELLCVLVTKHGHGKMIQHSIIQCLTYYAHLPQYMAALLHKMSEEYQHTSLTEEVLREIAQTQFSANDNNGPKAISEFLIKLSERSPKLVLKQMIGIQQLLDNSNQALRCSVVETCGNIVVDILRNGQNSSENEEVHNYEHQVGVLLDLLEQRFLDQNPFVRSRAIQALTKVAELDIKLTQRRQKFLLLAVKFLNDRSMYVRRNAIKLIIKLIMKHQFQSVHGSQLDLEPWKIRLEEAEKELLQYLPKNTTDGQEEEDKEEEDKEEEDKEDKEEIEEKEDKEEEEDKEVSDDQAEVKDDDDMDVDEEDKDLDEEDSKSDELNEDVDMNKDDNNEQNNDNDSNDNDANIPNESNLPDRTVLARAQLKAKYYRDAVNFIEAIMEGTEIVSKLLFSKNRNEAIESMDFLVLADAYGINNASQGIRKMLHLVWTKGSTDEGKSVASHLIDCYRSLYLTTPDSASRLDKATHIAKNLISLTFDASLADLASLEKLLGLMYEGNYIHSEVINVLWQIYSLNITDKSDEVKQELMRQKRGAIIILGMFALEDHYISLNNIDALLKIGLGEIGKSDLILCSYTCIALQRIKNKKNPETKIRQEIQVMDKIKEILVEYNEQPEYYLVAEQAISAIFQSSSNPEEVCSKIIKEKTMLVFNGDSDSQSDALSQLLFLVGHVAIKMIVYLEQLENQFKKKKNSADSANPGENQDKDTTQENELEMIGGTTEDDFTDAVVHVKEKELLYGENSLLARFGPLVKEVILQKNFNIKLQRSAVLCMVKLMCISSIYCEDNLPLLLKLLETHKDPIIRCNCVLGLGDMAVCFNNIVDENTDFIYRRLTDDSIMVQRTCLMTVTFLILAGQVKVKGQLSSMAKCLEHPDQGISDMCKLFFTELAAKDNAIYNGFIDIFSGLSNDDTLPKVEMKSIIKFLITFIDKEKHQKQLSDKLLIRLNKCQSKHEWDDVAYVLTTIPYTNENIAEALKGGYKIVESRE</sequence>
<dbReference type="SUPFAM" id="SSF48371">
    <property type="entry name" value="ARM repeat"/>
    <property type="match status" value="1"/>
</dbReference>
<dbReference type="GO" id="GO:0005634">
    <property type="term" value="C:nucleus"/>
    <property type="evidence" value="ECO:0007669"/>
    <property type="project" value="UniProtKB-SubCell"/>
</dbReference>
<feature type="domain" description="Condensin complex subunit 1 N-terminal" evidence="13">
    <location>
        <begin position="66"/>
        <end position="222"/>
    </location>
</feature>
<evidence type="ECO:0000259" key="12">
    <source>
        <dbReference type="Pfam" id="PF12717"/>
    </source>
</evidence>
<dbReference type="InterPro" id="IPR032682">
    <property type="entry name" value="Cnd1_C"/>
</dbReference>
<accession>A0A9W4TTG9</accession>
<comment type="function">
    <text evidence="10">Regulatory subunit of the condensin complex, a complex required for conversion of interphase chromatin into mitotic-like condense chromosomes. The condensin complex probably introduces positive supercoils into relaxed DNA in the presence of type I topoisomerases and converts nicked DNA into positive knotted forms in the presence of type II topoisomerases.</text>
</comment>
<feature type="domain" description="Condensin complex subunit 1 C-terminal" evidence="12">
    <location>
        <begin position="1006"/>
        <end position="1165"/>
    </location>
</feature>
<keyword evidence="5 10" id="KW-0132">Cell division</keyword>
<dbReference type="InterPro" id="IPR007673">
    <property type="entry name" value="Condensin_cplx_su1"/>
</dbReference>
<dbReference type="OrthoDB" id="436262at2759"/>
<keyword evidence="7 10" id="KW-0226">DNA condensation</keyword>
<keyword evidence="15" id="KW-1185">Reference proteome</keyword>
<dbReference type="InterPro" id="IPR016024">
    <property type="entry name" value="ARM-type_fold"/>
</dbReference>
<organism evidence="14 15">
    <name type="scientific">Candida verbasci</name>
    <dbReference type="NCBI Taxonomy" id="1227364"/>
    <lineage>
        <taxon>Eukaryota</taxon>
        <taxon>Fungi</taxon>
        <taxon>Dikarya</taxon>
        <taxon>Ascomycota</taxon>
        <taxon>Saccharomycotina</taxon>
        <taxon>Pichiomycetes</taxon>
        <taxon>Debaryomycetaceae</taxon>
        <taxon>Candida/Lodderomyces clade</taxon>
        <taxon>Candida</taxon>
    </lineage>
</organism>
<keyword evidence="4" id="KW-0158">Chromosome</keyword>
<gene>
    <name evidence="14" type="ORF">CANVERA_P2520</name>
</gene>
<evidence type="ECO:0000313" key="15">
    <source>
        <dbReference type="Proteomes" id="UP001152885"/>
    </source>
</evidence>
<dbReference type="Pfam" id="PF12922">
    <property type="entry name" value="Cnd1_N"/>
    <property type="match status" value="1"/>
</dbReference>
<dbReference type="GO" id="GO:0000796">
    <property type="term" value="C:condensin complex"/>
    <property type="evidence" value="ECO:0007669"/>
    <property type="project" value="TreeGrafter"/>
</dbReference>
<evidence type="ECO:0000256" key="1">
    <source>
        <dbReference type="ARBA" id="ARBA00004123"/>
    </source>
</evidence>
<feature type="region of interest" description="Disordered" evidence="11">
    <location>
        <begin position="451"/>
        <end position="562"/>
    </location>
</feature>
<dbReference type="PIRSF" id="PIRSF017127">
    <property type="entry name" value="Condensin_D2"/>
    <property type="match status" value="1"/>
</dbReference>
<dbReference type="GO" id="GO:0010032">
    <property type="term" value="P:meiotic chromosome condensation"/>
    <property type="evidence" value="ECO:0007669"/>
    <property type="project" value="TreeGrafter"/>
</dbReference>
<dbReference type="InterPro" id="IPR026971">
    <property type="entry name" value="CND1/NCAPD3"/>
</dbReference>
<evidence type="ECO:0000256" key="5">
    <source>
        <dbReference type="ARBA" id="ARBA00022618"/>
    </source>
</evidence>
<keyword evidence="6 10" id="KW-0498">Mitosis</keyword>
<evidence type="ECO:0000256" key="3">
    <source>
        <dbReference type="ARBA" id="ARBA00009606"/>
    </source>
</evidence>
<keyword evidence="8" id="KW-0539">Nucleus</keyword>
<comment type="caution">
    <text evidence="14">The sequence shown here is derived from an EMBL/GenBank/DDBJ whole genome shotgun (WGS) entry which is preliminary data.</text>
</comment>
<evidence type="ECO:0000256" key="6">
    <source>
        <dbReference type="ARBA" id="ARBA00022776"/>
    </source>
</evidence>
<reference evidence="14" key="1">
    <citation type="submission" date="2022-12" db="EMBL/GenBank/DDBJ databases">
        <authorList>
            <person name="Brejova B."/>
        </authorList>
    </citation>
    <scope>NUCLEOTIDE SEQUENCE</scope>
</reference>
<evidence type="ECO:0000256" key="2">
    <source>
        <dbReference type="ARBA" id="ARBA00004286"/>
    </source>
</evidence>
<name>A0A9W4TTG9_9ASCO</name>
<feature type="compositionally biased region" description="Low complexity" evidence="11">
    <location>
        <begin position="541"/>
        <end position="557"/>
    </location>
</feature>
<feature type="region of interest" description="Disordered" evidence="11">
    <location>
        <begin position="895"/>
        <end position="914"/>
    </location>
</feature>
<dbReference type="Pfam" id="PF12717">
    <property type="entry name" value="Cnd1"/>
    <property type="match status" value="1"/>
</dbReference>
<protein>
    <recommendedName>
        <fullName evidence="10">Condensin complex subunit 1</fullName>
    </recommendedName>
</protein>
<proteinExistence type="inferred from homology"/>
<dbReference type="EMBL" id="CANTUO010000002">
    <property type="protein sequence ID" value="CAI5758008.1"/>
    <property type="molecule type" value="Genomic_DNA"/>
</dbReference>
<dbReference type="GO" id="GO:0000779">
    <property type="term" value="C:condensed chromosome, centromeric region"/>
    <property type="evidence" value="ECO:0007669"/>
    <property type="project" value="TreeGrafter"/>
</dbReference>
<dbReference type="PANTHER" id="PTHR14222:SF2">
    <property type="entry name" value="CONDENSIN COMPLEX SUBUNIT 1"/>
    <property type="match status" value="1"/>
</dbReference>
<evidence type="ECO:0000256" key="11">
    <source>
        <dbReference type="SAM" id="MobiDB-lite"/>
    </source>
</evidence>
<evidence type="ECO:0000256" key="10">
    <source>
        <dbReference type="PIRNR" id="PIRNR017127"/>
    </source>
</evidence>
<dbReference type="Proteomes" id="UP001152885">
    <property type="component" value="Unassembled WGS sequence"/>
</dbReference>
<dbReference type="PANTHER" id="PTHR14222">
    <property type="entry name" value="CONDENSIN"/>
    <property type="match status" value="1"/>
</dbReference>
<evidence type="ECO:0000256" key="9">
    <source>
        <dbReference type="ARBA" id="ARBA00023306"/>
    </source>
</evidence>
<dbReference type="InterPro" id="IPR011989">
    <property type="entry name" value="ARM-like"/>
</dbReference>
<evidence type="ECO:0000259" key="13">
    <source>
        <dbReference type="Pfam" id="PF12922"/>
    </source>
</evidence>
<comment type="similarity">
    <text evidence="3 10">Belongs to the CND1 (condensin subunit 1) family.</text>
</comment>
<evidence type="ECO:0000313" key="14">
    <source>
        <dbReference type="EMBL" id="CAI5758008.1"/>
    </source>
</evidence>
<keyword evidence="9 10" id="KW-0131">Cell cycle</keyword>
<evidence type="ECO:0000256" key="4">
    <source>
        <dbReference type="ARBA" id="ARBA00022454"/>
    </source>
</evidence>
<dbReference type="InterPro" id="IPR024324">
    <property type="entry name" value="Condensin_cplx_su1_N"/>
</dbReference>
<dbReference type="GO" id="GO:0007076">
    <property type="term" value="P:mitotic chromosome condensation"/>
    <property type="evidence" value="ECO:0007669"/>
    <property type="project" value="InterPro"/>
</dbReference>
<comment type="subcellular location">
    <subcellularLocation>
        <location evidence="2">Chromosome</location>
    </subcellularLocation>
    <subcellularLocation>
        <location evidence="1">Nucleus</location>
    </subcellularLocation>
</comment>
<feature type="compositionally biased region" description="Acidic residues" evidence="11">
    <location>
        <begin position="460"/>
        <end position="532"/>
    </location>
</feature>
<dbReference type="GO" id="GO:0051301">
    <property type="term" value="P:cell division"/>
    <property type="evidence" value="ECO:0007669"/>
    <property type="project" value="UniProtKB-KW"/>
</dbReference>
<dbReference type="Gene3D" id="1.25.10.10">
    <property type="entry name" value="Leucine-rich Repeat Variant"/>
    <property type="match status" value="1"/>
</dbReference>
<evidence type="ECO:0000256" key="7">
    <source>
        <dbReference type="ARBA" id="ARBA00023067"/>
    </source>
</evidence>